<dbReference type="Gene3D" id="1.10.10.10">
    <property type="entry name" value="Winged helix-like DNA-binding domain superfamily/Winged helix DNA-binding domain"/>
    <property type="match status" value="1"/>
</dbReference>
<dbReference type="EMBL" id="CAAHCC010000001">
    <property type="protein sequence ID" value="VGK72681.1"/>
    <property type="molecule type" value="Genomic_DNA"/>
</dbReference>
<evidence type="ECO:0000313" key="38">
    <source>
        <dbReference type="Proteomes" id="UP000258905"/>
    </source>
</evidence>
<evidence type="ECO:0000313" key="22">
    <source>
        <dbReference type="EMBL" id="SYR44241.1"/>
    </source>
</evidence>
<evidence type="ECO:0000313" key="12">
    <source>
        <dbReference type="EMBL" id="STU51204.1"/>
    </source>
</evidence>
<evidence type="ECO:0000313" key="13">
    <source>
        <dbReference type="EMBL" id="STU84887.1"/>
    </source>
</evidence>
<dbReference type="Proteomes" id="UP000269921">
    <property type="component" value="Unassembled WGS sequence"/>
</dbReference>
<dbReference type="Proteomes" id="UP000259497">
    <property type="component" value="Unassembled WGS sequence"/>
</dbReference>
<organism evidence="13 29">
    <name type="scientific">Klebsiella pneumoniae</name>
    <dbReference type="NCBI Taxonomy" id="573"/>
    <lineage>
        <taxon>Bacteria</taxon>
        <taxon>Pseudomonadati</taxon>
        <taxon>Pseudomonadota</taxon>
        <taxon>Gammaproteobacteria</taxon>
        <taxon>Enterobacterales</taxon>
        <taxon>Enterobacteriaceae</taxon>
        <taxon>Klebsiella/Raoultella group</taxon>
        <taxon>Klebsiella</taxon>
        <taxon>Klebsiella pneumoniae complex</taxon>
    </lineage>
</organism>
<evidence type="ECO:0000313" key="14">
    <source>
        <dbReference type="EMBL" id="STV32458.1"/>
    </source>
</evidence>
<evidence type="ECO:0000313" key="21">
    <source>
        <dbReference type="EMBL" id="SYH29032.1"/>
    </source>
</evidence>
<dbReference type="KEGG" id="kpx:PMK1_03893"/>
<evidence type="ECO:0000313" key="25">
    <source>
        <dbReference type="Proteomes" id="UP000251721"/>
    </source>
</evidence>
<dbReference type="CDD" id="cd24074">
    <property type="entry name" value="ASKHA_ATPase_ROK_Mlc"/>
    <property type="match status" value="1"/>
</dbReference>
<dbReference type="GO" id="GO:0003677">
    <property type="term" value="F:DNA binding"/>
    <property type="evidence" value="ECO:0007669"/>
    <property type="project" value="UniProtKB-KW"/>
</dbReference>
<evidence type="ECO:0000313" key="30">
    <source>
        <dbReference type="Proteomes" id="UP000254799"/>
    </source>
</evidence>
<evidence type="ECO:0000313" key="8">
    <source>
        <dbReference type="EMBL" id="STT03324.1"/>
    </source>
</evidence>
<evidence type="ECO:0000313" key="17">
    <source>
        <dbReference type="EMBL" id="SWF71977.1"/>
    </source>
</evidence>
<evidence type="ECO:0000313" key="33">
    <source>
        <dbReference type="Proteomes" id="UP000255518"/>
    </source>
</evidence>
<dbReference type="EMBL" id="UWVH01000001">
    <property type="protein sequence ID" value="VCV79059.1"/>
    <property type="molecule type" value="Genomic_DNA"/>
</dbReference>
<dbReference type="EMBL" id="UGLC01000002">
    <property type="protein sequence ID" value="STT54353.1"/>
    <property type="molecule type" value="Genomic_DNA"/>
</dbReference>
<proteinExistence type="inferred from homology"/>
<evidence type="ECO:0000313" key="36">
    <source>
        <dbReference type="Proteomes" id="UP000258673"/>
    </source>
</evidence>
<evidence type="ECO:0000313" key="20">
    <source>
        <dbReference type="EMBL" id="SXN32387.1"/>
    </source>
</evidence>
<reference evidence="25 27" key="1">
    <citation type="submission" date="2018-06" db="EMBL/GenBank/DDBJ databases">
        <authorList>
            <consortium name="Pathogen Informatics"/>
            <person name="Doyle S."/>
        </authorList>
    </citation>
    <scope>NUCLEOTIDE SEQUENCE [LARGE SCALE GENOMIC DNA]</scope>
    <source>
        <strain evidence="8 33">NCTC13443</strain>
        <strain evidence="6 25">NCTC13465</strain>
        <strain evidence="14 32">NCTC204</strain>
        <strain evidence="11 28">NCTC5047</strain>
        <strain evidence="12 27">NCTC5051</strain>
        <strain evidence="13 29">NCTC5053</strain>
        <strain evidence="10 30">NCTC8849</strain>
        <strain evidence="9 31">NCTC9637</strain>
    </source>
</reference>
<name>A0A060VI79_KLEPN</name>
<evidence type="ECO:0000313" key="16">
    <source>
        <dbReference type="EMBL" id="SVS25526.1"/>
    </source>
</evidence>
<comment type="similarity">
    <text evidence="1">Belongs to the ROK (NagC/XylR) family.</text>
</comment>
<evidence type="ECO:0000313" key="27">
    <source>
        <dbReference type="Proteomes" id="UP000254141"/>
    </source>
</evidence>
<evidence type="ECO:0000313" key="35">
    <source>
        <dbReference type="Proteomes" id="UP000258253"/>
    </source>
</evidence>
<keyword evidence="4" id="KW-0804">Transcription</keyword>
<evidence type="ECO:0000256" key="5">
    <source>
        <dbReference type="ARBA" id="ARBA00023277"/>
    </source>
</evidence>
<evidence type="ECO:0000313" key="19">
    <source>
        <dbReference type="EMBL" id="SXG14098.1"/>
    </source>
</evidence>
<dbReference type="EMBL" id="UGMN01000004">
    <property type="protein sequence ID" value="STU84887.1"/>
    <property type="molecule type" value="Genomic_DNA"/>
</dbReference>
<evidence type="ECO:0000313" key="24">
    <source>
        <dbReference type="EMBL" id="VGK72681.1"/>
    </source>
</evidence>
<dbReference type="Proteomes" id="UP000259975">
    <property type="component" value="Unassembled WGS sequence"/>
</dbReference>
<dbReference type="GO" id="GO:0006355">
    <property type="term" value="P:regulation of DNA-templated transcription"/>
    <property type="evidence" value="ECO:0007669"/>
    <property type="project" value="UniProtKB-ARBA"/>
</dbReference>
<dbReference type="Proteomes" id="UP000259364">
    <property type="component" value="Unassembled WGS sequence"/>
</dbReference>
<dbReference type="PANTHER" id="PTHR18964:SF149">
    <property type="entry name" value="BIFUNCTIONAL UDP-N-ACETYLGLUCOSAMINE 2-EPIMERASE_N-ACETYLMANNOSAMINE KINASE"/>
    <property type="match status" value="1"/>
</dbReference>
<dbReference type="Proteomes" id="UP000257587">
    <property type="component" value="Unassembled WGS sequence"/>
</dbReference>
<dbReference type="EMBL" id="UGLU01000001">
    <property type="protein sequence ID" value="STU51204.1"/>
    <property type="molecule type" value="Genomic_DNA"/>
</dbReference>
<dbReference type="EMBL" id="UJHH01000009">
    <property type="protein sequence ID" value="SWF71977.1"/>
    <property type="molecule type" value="Genomic_DNA"/>
</dbReference>
<evidence type="ECO:0000313" key="23">
    <source>
        <dbReference type="EMBL" id="VCV79059.1"/>
    </source>
</evidence>
<dbReference type="Proteomes" id="UP000254340">
    <property type="component" value="Unassembled WGS sequence"/>
</dbReference>
<evidence type="ECO:0000313" key="34">
    <source>
        <dbReference type="Proteomes" id="UP000257587"/>
    </source>
</evidence>
<evidence type="ECO:0000313" key="26">
    <source>
        <dbReference type="Proteomes" id="UP000252603"/>
    </source>
</evidence>
<dbReference type="EMBL" id="UIXM01000005">
    <property type="protein sequence ID" value="SVS25526.1"/>
    <property type="molecule type" value="Genomic_DNA"/>
</dbReference>
<dbReference type="SUPFAM" id="SSF46785">
    <property type="entry name" value="Winged helix' DNA-binding domain"/>
    <property type="match status" value="1"/>
</dbReference>
<evidence type="ECO:0000313" key="29">
    <source>
        <dbReference type="Proteomes" id="UP000254387"/>
    </source>
</evidence>
<dbReference type="EMBL" id="UKUT01000002">
    <property type="protein sequence ID" value="SYH29032.1"/>
    <property type="molecule type" value="Genomic_DNA"/>
</dbReference>
<evidence type="ECO:0000256" key="1">
    <source>
        <dbReference type="ARBA" id="ARBA00006479"/>
    </source>
</evidence>
<dbReference type="Proteomes" id="UP000254141">
    <property type="component" value="Unassembled WGS sequence"/>
</dbReference>
<dbReference type="Proteomes" id="UP000255099">
    <property type="component" value="Unassembled WGS sequence"/>
</dbReference>
<dbReference type="Proteomes" id="UP000258673">
    <property type="component" value="Unassembled WGS sequence"/>
</dbReference>
<dbReference type="InterPro" id="IPR036388">
    <property type="entry name" value="WH-like_DNA-bd_sf"/>
</dbReference>
<dbReference type="Proteomes" id="UP000254387">
    <property type="component" value="Unassembled WGS sequence"/>
</dbReference>
<dbReference type="EMBL" id="UKGE01000013">
    <property type="protein sequence ID" value="SXN32387.1"/>
    <property type="molecule type" value="Genomic_DNA"/>
</dbReference>
<keyword evidence="5" id="KW-0119">Carbohydrate metabolism</keyword>
<dbReference type="SMR" id="A0A060VI79"/>
<dbReference type="FunFam" id="1.10.10.10:FF:000045">
    <property type="entry name" value="ROK family transcriptional regulator"/>
    <property type="match status" value="1"/>
</dbReference>
<dbReference type="Proteomes" id="UP000255192">
    <property type="component" value="Unassembled WGS sequence"/>
</dbReference>
<evidence type="ECO:0000313" key="32">
    <source>
        <dbReference type="Proteomes" id="UP000255192"/>
    </source>
</evidence>
<evidence type="ECO:0000313" key="9">
    <source>
        <dbReference type="EMBL" id="STT48803.1"/>
    </source>
</evidence>
<dbReference type="Proteomes" id="UP000252603">
    <property type="component" value="Unassembled WGS sequence"/>
</dbReference>
<accession>A0A060VI79</accession>
<dbReference type="EMBL" id="ULCI01000015">
    <property type="protein sequence ID" value="SYR44241.1"/>
    <property type="molecule type" value="Genomic_DNA"/>
</dbReference>
<evidence type="ECO:0000313" key="18">
    <source>
        <dbReference type="EMBL" id="SWT17856.1"/>
    </source>
</evidence>
<dbReference type="AlphaFoldDB" id="A0A060VI79"/>
<dbReference type="EMBL" id="UGLH01000004">
    <property type="protein sequence ID" value="STT72562.1"/>
    <property type="molecule type" value="Genomic_DNA"/>
</dbReference>
<evidence type="ECO:0000256" key="2">
    <source>
        <dbReference type="ARBA" id="ARBA00023015"/>
    </source>
</evidence>
<keyword evidence="3" id="KW-0238">DNA-binding</keyword>
<dbReference type="Proteomes" id="UP000255518">
    <property type="component" value="Unassembled WGS sequence"/>
</dbReference>
<dbReference type="EMBL" id="UGMD01000002">
    <property type="protein sequence ID" value="STV32458.1"/>
    <property type="molecule type" value="Genomic_DNA"/>
</dbReference>
<accession>A0A0J2GHA2</accession>
<dbReference type="Proteomes" id="UP000254799">
    <property type="component" value="Unassembled WGS sequence"/>
</dbReference>
<protein>
    <submittedName>
        <fullName evidence="23">N-acetylglucosamine repressor</fullName>
    </submittedName>
    <submittedName>
        <fullName evidence="13">Transcriptional regulator Mic</fullName>
    </submittedName>
</protein>
<sequence>MVVADSQPGHIDQIKQTNAGAVYRLIDQLGPVSRIDLSRFAQLAPASITKIVREMLEAHLVQETEIQEPGSRGRPAVGLMVETEAWHYLAVRISRGEIHLSLRDLSSQLVVEDQLELALTDSTPFLTRVIDHIDRFFIRHQKKLERLTSIAMTMPGIIDTENGIIHRMPFYEDVKDVPLGEALANHTGVPVYIQHDISAWTMAESLFGASRGARDVIQVVIDHNVGAGVITDGRLLHAGSSSLVEIGHTQVDPYGKRCYCGNHGCLETIASVESVLELAQMRMAQSMSSLLHQRPLSVEWLCQAALQGDLLARDIISGVGNHVGRILAIMVNLFNPQKILIGSPFNLAAEILFPAISSCIRQQSLPAYSRHITVESTQFSNRGTMAGAALVKDALYNGSLLIRLLQG</sequence>
<dbReference type="EMBL" id="UFEU01000006">
    <property type="protein sequence ID" value="SSK36150.1"/>
    <property type="molecule type" value="Genomic_DNA"/>
</dbReference>
<dbReference type="Proteomes" id="UP000376235">
    <property type="component" value="Unassembled WGS sequence"/>
</dbReference>
<dbReference type="InterPro" id="IPR036390">
    <property type="entry name" value="WH_DNA-bd_sf"/>
</dbReference>
<evidence type="ECO:0000256" key="4">
    <source>
        <dbReference type="ARBA" id="ARBA00023163"/>
    </source>
</evidence>
<evidence type="ECO:0000313" key="11">
    <source>
        <dbReference type="EMBL" id="STT72562.1"/>
    </source>
</evidence>
<dbReference type="Gene3D" id="3.30.420.40">
    <property type="match status" value="2"/>
</dbReference>
<dbReference type="GO" id="GO:0006351">
    <property type="term" value="P:DNA-templated transcription"/>
    <property type="evidence" value="ECO:0007669"/>
    <property type="project" value="TreeGrafter"/>
</dbReference>
<evidence type="ECO:0000313" key="7">
    <source>
        <dbReference type="EMBL" id="SSK36150.1"/>
    </source>
</evidence>
<keyword evidence="2" id="KW-0805">Transcription regulation</keyword>
<evidence type="ECO:0000256" key="3">
    <source>
        <dbReference type="ARBA" id="ARBA00023125"/>
    </source>
</evidence>
<evidence type="ECO:0000313" key="41">
    <source>
        <dbReference type="Proteomes" id="UP000259975"/>
    </source>
</evidence>
<dbReference type="Proteomes" id="UP000258905">
    <property type="component" value="Unassembled WGS sequence"/>
</dbReference>
<dbReference type="EMBL" id="UJRG01000011">
    <property type="protein sequence ID" value="SWT17856.1"/>
    <property type="molecule type" value="Genomic_DNA"/>
</dbReference>
<evidence type="ECO:0000313" key="43">
    <source>
        <dbReference type="Proteomes" id="UP000376235"/>
    </source>
</evidence>
<evidence type="ECO:0000313" key="37">
    <source>
        <dbReference type="Proteomes" id="UP000258798"/>
    </source>
</evidence>
<dbReference type="InterPro" id="IPR000600">
    <property type="entry name" value="ROK"/>
</dbReference>
<dbReference type="PANTHER" id="PTHR18964">
    <property type="entry name" value="ROK (REPRESSOR, ORF, KINASE) FAMILY"/>
    <property type="match status" value="1"/>
</dbReference>
<reference evidence="23 42" key="3">
    <citation type="submission" date="2018-10" db="EMBL/GenBank/DDBJ databases">
        <authorList>
            <person name="Noll B N."/>
        </authorList>
    </citation>
    <scope>NUCLEOTIDE SEQUENCE [LARGE SCALE GENOMIC DNA]</scope>
    <source>
        <strain evidence="23">Kpneu006</strain>
    </source>
</reference>
<dbReference type="EMBL" id="UGKT01000001">
    <property type="protein sequence ID" value="STT03324.1"/>
    <property type="molecule type" value="Genomic_DNA"/>
</dbReference>
<dbReference type="InterPro" id="IPR043129">
    <property type="entry name" value="ATPase_NBD"/>
</dbReference>
<dbReference type="SUPFAM" id="SSF53067">
    <property type="entry name" value="Actin-like ATPase domain"/>
    <property type="match status" value="1"/>
</dbReference>
<dbReference type="EMBL" id="UIUC01000008">
    <property type="protein sequence ID" value="SVN64408.1"/>
    <property type="molecule type" value="Genomic_DNA"/>
</dbReference>
<dbReference type="Proteomes" id="UP000251721">
    <property type="component" value="Unassembled WGS sequence"/>
</dbReference>
<dbReference type="EMBL" id="UGLB01000003">
    <property type="protein sequence ID" value="STT48803.1"/>
    <property type="molecule type" value="Genomic_DNA"/>
</dbReference>
<dbReference type="Proteomes" id="UP000258253">
    <property type="component" value="Unassembled WGS sequence"/>
</dbReference>
<evidence type="ECO:0000313" key="31">
    <source>
        <dbReference type="Proteomes" id="UP000255099"/>
    </source>
</evidence>
<dbReference type="Proteomes" id="UP000258798">
    <property type="component" value="Unassembled WGS sequence"/>
</dbReference>
<dbReference type="EMBL" id="UKAW01000004">
    <property type="protein sequence ID" value="SXG14098.1"/>
    <property type="molecule type" value="Genomic_DNA"/>
</dbReference>
<reference evidence="34 35" key="2">
    <citation type="submission" date="2018-08" db="EMBL/GenBank/DDBJ databases">
        <authorList>
            <consortium name="Pathogen Informatics"/>
        </authorList>
    </citation>
    <scope>NUCLEOTIDE SEQUENCE [LARGE SCALE GENOMIC DNA]</scope>
    <source>
        <strain evidence="7 26">4300STDY6470422</strain>
        <strain evidence="24 43">5012STDY7626430</strain>
        <strain evidence="19 34">EuSCAPE_AT002</strain>
        <strain evidence="20 41">EuSCAPE_AT029</strain>
        <strain evidence="15 38">EuSCAPE_GR003</strain>
        <strain evidence="16 40">EuSCAPE_GR114</strain>
        <strain evidence="22 35">EuSCAPE_HU047</strain>
        <strain evidence="21 36">EuSCAPE_IT093</strain>
        <strain evidence="18 37">EuSCAPE_TR125</strain>
        <strain evidence="17 39">EuSCAPE_UK014</strain>
    </source>
</reference>
<evidence type="ECO:0000313" key="10">
    <source>
        <dbReference type="EMBL" id="STT54353.1"/>
    </source>
</evidence>
<evidence type="ECO:0000313" key="28">
    <source>
        <dbReference type="Proteomes" id="UP000254340"/>
    </source>
</evidence>
<dbReference type="OMA" id="FFIRHQQ"/>
<evidence type="ECO:0000313" key="15">
    <source>
        <dbReference type="EMBL" id="SVN64408.1"/>
    </source>
</evidence>
<evidence type="ECO:0000313" key="39">
    <source>
        <dbReference type="Proteomes" id="UP000259364"/>
    </source>
</evidence>
<gene>
    <name evidence="13" type="primary">mic</name>
    <name evidence="23" type="synonym">nagC_3</name>
    <name evidence="23" type="ORF">BANRA_03832</name>
    <name evidence="8" type="ORF">NCTC13443_03688</name>
    <name evidence="6" type="ORF">NCTC13465_01898</name>
    <name evidence="14" type="ORF">NCTC204_05603</name>
    <name evidence="11" type="ORF">NCTC5047_00244</name>
    <name evidence="12" type="ORF">NCTC5051_02797</name>
    <name evidence="13" type="ORF">NCTC5053_00712</name>
    <name evidence="10" type="ORF">NCTC8849_02939</name>
    <name evidence="9" type="ORF">NCTC9637_03751</name>
    <name evidence="19" type="ORF">SAMEA3499874_01921</name>
    <name evidence="20" type="ORF">SAMEA3499901_03421</name>
    <name evidence="21" type="ORF">SAMEA3515122_01430</name>
    <name evidence="22" type="ORF">SAMEA3538828_03754</name>
    <name evidence="15" type="ORF">SAMEA3649591_02500</name>
    <name evidence="16" type="ORF">SAMEA3649733_02209</name>
    <name evidence="17" type="ORF">SAMEA3720909_02308</name>
    <name evidence="18" type="ORF">SAMEA3729652_03569</name>
    <name evidence="7" type="ORF">SAMEA4364603_02497</name>
    <name evidence="24" type="ORF">SAMEA4873632_01007</name>
</gene>
<evidence type="ECO:0000313" key="40">
    <source>
        <dbReference type="Proteomes" id="UP000259497"/>
    </source>
</evidence>
<dbReference type="EMBL" id="UAWQ01000014">
    <property type="protein sequence ID" value="SQC43416.1"/>
    <property type="molecule type" value="Genomic_DNA"/>
</dbReference>
<accession>A0A4V0GUK0</accession>
<evidence type="ECO:0000313" key="42">
    <source>
        <dbReference type="Proteomes" id="UP000269921"/>
    </source>
</evidence>
<evidence type="ECO:0000313" key="6">
    <source>
        <dbReference type="EMBL" id="SQC43416.1"/>
    </source>
</evidence>
<dbReference type="Pfam" id="PF00480">
    <property type="entry name" value="ROK"/>
    <property type="match status" value="1"/>
</dbReference>